<dbReference type="HOGENOM" id="CLU_027968_1_1_1"/>
<dbReference type="PANTHER" id="PTHR12482">
    <property type="entry name" value="LIPASE ROG1-RELATED-RELATED"/>
    <property type="match status" value="1"/>
</dbReference>
<keyword evidence="4" id="KW-0812">Transmembrane</keyword>
<dbReference type="InterPro" id="IPR007751">
    <property type="entry name" value="DUF676_lipase-like"/>
</dbReference>
<keyword evidence="4" id="KW-0472">Membrane</keyword>
<evidence type="ECO:0000256" key="4">
    <source>
        <dbReference type="SAM" id="Phobius"/>
    </source>
</evidence>
<reference evidence="6 7" key="1">
    <citation type="submission" date="2015-01" db="EMBL/GenBank/DDBJ databases">
        <title>The Genome Sequence of Exophiala xenobiotica CBS118157.</title>
        <authorList>
            <consortium name="The Broad Institute Genomics Platform"/>
            <person name="Cuomo C."/>
            <person name="de Hoog S."/>
            <person name="Gorbushina A."/>
            <person name="Stielow B."/>
            <person name="Teixiera M."/>
            <person name="Abouelleil A."/>
            <person name="Chapman S.B."/>
            <person name="Priest M."/>
            <person name="Young S.K."/>
            <person name="Wortman J."/>
            <person name="Nusbaum C."/>
            <person name="Birren B."/>
        </authorList>
    </citation>
    <scope>NUCLEOTIDE SEQUENCE [LARGE SCALE GENOMIC DNA]</scope>
    <source>
        <strain evidence="6 7">CBS 118157</strain>
    </source>
</reference>
<comment type="similarity">
    <text evidence="1">Belongs to the putative lipase ROG1 family.</text>
</comment>
<proteinExistence type="inferred from homology"/>
<dbReference type="RefSeq" id="XP_013319573.1">
    <property type="nucleotide sequence ID" value="XM_013464119.1"/>
</dbReference>
<dbReference type="GO" id="GO:0005811">
    <property type="term" value="C:lipid droplet"/>
    <property type="evidence" value="ECO:0007669"/>
    <property type="project" value="TreeGrafter"/>
</dbReference>
<dbReference type="AlphaFoldDB" id="A0A0D2ETG6"/>
<dbReference type="SUPFAM" id="SSF53474">
    <property type="entry name" value="alpha/beta-Hydrolases"/>
    <property type="match status" value="1"/>
</dbReference>
<dbReference type="Gene3D" id="3.40.50.1820">
    <property type="entry name" value="alpha/beta hydrolase"/>
    <property type="match status" value="1"/>
</dbReference>
<evidence type="ECO:0000259" key="5">
    <source>
        <dbReference type="Pfam" id="PF05057"/>
    </source>
</evidence>
<evidence type="ECO:0000256" key="1">
    <source>
        <dbReference type="ARBA" id="ARBA00007920"/>
    </source>
</evidence>
<evidence type="ECO:0000256" key="2">
    <source>
        <dbReference type="ARBA" id="ARBA00022963"/>
    </source>
</evidence>
<dbReference type="InterPro" id="IPR044294">
    <property type="entry name" value="Lipase-like"/>
</dbReference>
<keyword evidence="7" id="KW-1185">Reference proteome</keyword>
<feature type="transmembrane region" description="Helical" evidence="4">
    <location>
        <begin position="297"/>
        <end position="318"/>
    </location>
</feature>
<name>A0A0D2ETG6_9EURO</name>
<dbReference type="InterPro" id="IPR029058">
    <property type="entry name" value="AB_hydrolase_fold"/>
</dbReference>
<organism evidence="6 7">
    <name type="scientific">Exophiala xenobiotica</name>
    <dbReference type="NCBI Taxonomy" id="348802"/>
    <lineage>
        <taxon>Eukaryota</taxon>
        <taxon>Fungi</taxon>
        <taxon>Dikarya</taxon>
        <taxon>Ascomycota</taxon>
        <taxon>Pezizomycotina</taxon>
        <taxon>Eurotiomycetes</taxon>
        <taxon>Chaetothyriomycetidae</taxon>
        <taxon>Chaetothyriales</taxon>
        <taxon>Herpotrichiellaceae</taxon>
        <taxon>Exophiala</taxon>
    </lineage>
</organism>
<sequence length="485" mass="54749">MPSLPFDLRSFDRQALFPNSNMAECRQRSGQSTPKKAEHLCVLVHGLWGNASHLNYVAQALRDKHNEEKLIILACRSNPGSLTYDGVEVGAERVAKEIEDMLEELERDGNKITRFSIVGYSLGGLVARYTIGLLYHKGYFDKITPVNFTTFATPHLGVRTPLRGYQNHLWNVLGARTLSKSGRQLFLIDEFRDTGRPLLSVLADPGSVFIQALSLFQHRSLYTNIVNDRTAVYYTTGISKTDPYACLDKLSIHYLEGYEPVILDPDHPYEIIPEHELPSFYQRVRTGSRTFLRRTPIFLALTVLIPIATVVFLGSSCVQTFRSRRRIQLHETDQQGTGFGMYKIPYMVREMRVGLEDAFENVNAAQQYDYLPEGSEEIASTPASPSMSTFPATSAESLSSEKSDVDLLKKSPSMSDRAPEFPTLALTPAQFQMIKALDDVGFRKYPVYIHKSSHSHAAMIVRTPRAAFEEGKVVIKHWLENEFDI</sequence>
<dbReference type="FunFam" id="3.40.50.1820:FF:000223">
    <property type="entry name" value="Lipase/serine esterase"/>
    <property type="match status" value="1"/>
</dbReference>
<feature type="region of interest" description="Disordered" evidence="3">
    <location>
        <begin position="375"/>
        <end position="404"/>
    </location>
</feature>
<accession>A0A0D2ETG6</accession>
<feature type="compositionally biased region" description="Polar residues" evidence="3">
    <location>
        <begin position="381"/>
        <end position="398"/>
    </location>
</feature>
<dbReference type="EMBL" id="KN847318">
    <property type="protein sequence ID" value="KIW58988.1"/>
    <property type="molecule type" value="Genomic_DNA"/>
</dbReference>
<protein>
    <recommendedName>
        <fullName evidence="5">DUF676 domain-containing protein</fullName>
    </recommendedName>
</protein>
<evidence type="ECO:0000313" key="6">
    <source>
        <dbReference type="EMBL" id="KIW58988.1"/>
    </source>
</evidence>
<dbReference type="PANTHER" id="PTHR12482:SF65">
    <property type="entry name" value="ESTERASE, PUTATIVE (AFU_ORTHOLOGUE AFUA_3G12320)-RELATED"/>
    <property type="match status" value="1"/>
</dbReference>
<dbReference type="GO" id="GO:0016042">
    <property type="term" value="P:lipid catabolic process"/>
    <property type="evidence" value="ECO:0007669"/>
    <property type="project" value="UniProtKB-KW"/>
</dbReference>
<keyword evidence="4" id="KW-1133">Transmembrane helix</keyword>
<gene>
    <name evidence="6" type="ORF">PV05_03476</name>
</gene>
<dbReference type="Proteomes" id="UP000054342">
    <property type="component" value="Unassembled WGS sequence"/>
</dbReference>
<evidence type="ECO:0000313" key="7">
    <source>
        <dbReference type="Proteomes" id="UP000054342"/>
    </source>
</evidence>
<dbReference type="GeneID" id="25325384"/>
<keyword evidence="2" id="KW-0443">Lipid metabolism</keyword>
<dbReference type="GO" id="GO:0047372">
    <property type="term" value="F:monoacylglycerol lipase activity"/>
    <property type="evidence" value="ECO:0007669"/>
    <property type="project" value="TreeGrafter"/>
</dbReference>
<dbReference type="Pfam" id="PF05057">
    <property type="entry name" value="DUF676"/>
    <property type="match status" value="1"/>
</dbReference>
<keyword evidence="2" id="KW-0442">Lipid degradation</keyword>
<dbReference type="OrthoDB" id="273452at2759"/>
<evidence type="ECO:0000256" key="3">
    <source>
        <dbReference type="SAM" id="MobiDB-lite"/>
    </source>
</evidence>
<dbReference type="GO" id="GO:0004622">
    <property type="term" value="F:phosphatidylcholine lysophospholipase activity"/>
    <property type="evidence" value="ECO:0007669"/>
    <property type="project" value="TreeGrafter"/>
</dbReference>
<feature type="domain" description="DUF676" evidence="5">
    <location>
        <begin position="35"/>
        <end position="235"/>
    </location>
</feature>